<feature type="compositionally biased region" description="Basic and acidic residues" evidence="1">
    <location>
        <begin position="284"/>
        <end position="298"/>
    </location>
</feature>
<comment type="caution">
    <text evidence="2">The sequence shown here is derived from an EMBL/GenBank/DDBJ whole genome shotgun (WGS) entry which is preliminary data.</text>
</comment>
<sequence length="533" mass="61257">MKKTANMKTNVCIVYNNESPVQIFYDIDEALIYMQLECERNISLITSVAKSVGADVRSQFRHVNLRMTVLIHNKQGMCTAHHEYVFDPLSNLIKQTIQPSIQMSTPARLQELGTSFEHPRVITTRDPQGLPLVQFDLSDTNMVSSISQSSTKNVTNTVTSTPTKKPTSSSQKMTTSVTAPVEQRSVSSSVNTAKAEEKKIDDELLKLASTLVKTSEGELDNSLKQLEGVYDYLSEEALLDAEIKNLKKQATNNKLDESDSDDSDSNYDHNDDSDDELVSDDEFDKEKRQEKETVKEENLEIEITDDMPDDLKTLINARNVLKSNIAEKELIVEKAYEKLNDDLFEKRCIEQQNRKAEQKKQEGISILMSDKNTYLKLRGKIRRELIQEQHISPLFRYKYYIISFMEKKGLIQFKKTANVEKEHHVFAQLQKVFDIYEYEESADTDKEDTEKGGSSKTETRDDLIDDLDQEYLEISMEFLEMLEKSDGQIVSDRIVHSILNENPDIKKALFREPANVDVFEKDTEKEQYQNQDK</sequence>
<evidence type="ECO:0000313" key="3">
    <source>
        <dbReference type="Proteomes" id="UP000594342"/>
    </source>
</evidence>
<dbReference type="EMBL" id="UPSH01000001">
    <property type="protein sequence ID" value="VBB18419.1"/>
    <property type="molecule type" value="Genomic_DNA"/>
</dbReference>
<feature type="region of interest" description="Disordered" evidence="1">
    <location>
        <begin position="146"/>
        <end position="196"/>
    </location>
</feature>
<name>A0A5K0U8F9_9VIRU</name>
<accession>A0A5K0U8F9</accession>
<gene>
    <name evidence="2" type="ORF">YASMINEVIRUS_882</name>
</gene>
<evidence type="ECO:0000313" key="2">
    <source>
        <dbReference type="EMBL" id="VBB18419.1"/>
    </source>
</evidence>
<dbReference type="Proteomes" id="UP000594342">
    <property type="component" value="Unassembled WGS sequence"/>
</dbReference>
<protein>
    <submittedName>
        <fullName evidence="2">Uncharacterized protein</fullName>
    </submittedName>
</protein>
<feature type="region of interest" description="Disordered" evidence="1">
    <location>
        <begin position="252"/>
        <end position="298"/>
    </location>
</feature>
<reference evidence="2 3" key="1">
    <citation type="submission" date="2018-10" db="EMBL/GenBank/DDBJ databases">
        <authorList>
            <consortium name="IHU Genomes"/>
        </authorList>
    </citation>
    <scope>NUCLEOTIDE SEQUENCE [LARGE SCALE GENOMIC DNA]</scope>
    <source>
        <strain evidence="2 3">A1</strain>
    </source>
</reference>
<organism evidence="2 3">
    <name type="scientific">Yasminevirus sp. GU-2018</name>
    <dbReference type="NCBI Taxonomy" id="2420051"/>
    <lineage>
        <taxon>Viruses</taxon>
        <taxon>Varidnaviria</taxon>
        <taxon>Bamfordvirae</taxon>
        <taxon>Nucleocytoviricota</taxon>
        <taxon>Megaviricetes</taxon>
        <taxon>Imitervirales</taxon>
        <taxon>Mimiviridae</taxon>
        <taxon>Klosneuvirinae</taxon>
        <taxon>Yasminevirus</taxon>
        <taxon>Yasminevirus saudimassiliense</taxon>
    </lineage>
</organism>
<evidence type="ECO:0000256" key="1">
    <source>
        <dbReference type="SAM" id="MobiDB-lite"/>
    </source>
</evidence>
<proteinExistence type="predicted"/>
<feature type="compositionally biased region" description="Acidic residues" evidence="1">
    <location>
        <begin position="258"/>
        <end position="283"/>
    </location>
</feature>
<keyword evidence="3" id="KW-1185">Reference proteome</keyword>
<feature type="compositionally biased region" description="Low complexity" evidence="1">
    <location>
        <begin position="147"/>
        <end position="176"/>
    </location>
</feature>